<protein>
    <recommendedName>
        <fullName evidence="12">Peptidase M48 domain-containing protein</fullName>
    </recommendedName>
</protein>
<feature type="domain" description="Peptidase M48" evidence="12">
    <location>
        <begin position="105"/>
        <end position="348"/>
    </location>
</feature>
<comment type="similarity">
    <text evidence="10">Belongs to the peptidase M48 family.</text>
</comment>
<feature type="transmembrane region" description="Helical" evidence="11">
    <location>
        <begin position="228"/>
        <end position="255"/>
    </location>
</feature>
<keyword evidence="4" id="KW-0479">Metal-binding</keyword>
<dbReference type="KEGG" id="hsn:DV733_12070"/>
<evidence type="ECO:0000256" key="10">
    <source>
        <dbReference type="RuleBase" id="RU003983"/>
    </source>
</evidence>
<comment type="cofactor">
    <cofactor evidence="10">
        <name>Zn(2+)</name>
        <dbReference type="ChEBI" id="CHEBI:29105"/>
    </cofactor>
    <text evidence="10">Binds 1 zinc ion per subunit.</text>
</comment>
<evidence type="ECO:0000256" key="2">
    <source>
        <dbReference type="ARBA" id="ARBA00022670"/>
    </source>
</evidence>
<reference evidence="13 14" key="1">
    <citation type="journal article" date="2019" name="Nat. Commun.">
        <title>A new type of DNA phosphorothioation-based antiviral system in archaea.</title>
        <authorList>
            <person name="Xiong L."/>
            <person name="Liu S."/>
            <person name="Chen S."/>
            <person name="Xiao Y."/>
            <person name="Zhu B."/>
            <person name="Gao Y."/>
            <person name="Zhang Y."/>
            <person name="Chen B."/>
            <person name="Luo J."/>
            <person name="Deng Z."/>
            <person name="Chen X."/>
            <person name="Wang L."/>
            <person name="Chen S."/>
        </authorList>
    </citation>
    <scope>NUCLEOTIDE SEQUENCE [LARGE SCALE GENOMIC DNA]</scope>
    <source>
        <strain evidence="13 14">CBA1105</strain>
    </source>
</reference>
<evidence type="ECO:0000313" key="14">
    <source>
        <dbReference type="Proteomes" id="UP000296706"/>
    </source>
</evidence>
<organism evidence="13 14">
    <name type="scientific">Halapricum salinum</name>
    <dbReference type="NCBI Taxonomy" id="1457250"/>
    <lineage>
        <taxon>Archaea</taxon>
        <taxon>Methanobacteriati</taxon>
        <taxon>Methanobacteriota</taxon>
        <taxon>Stenosarchaea group</taxon>
        <taxon>Halobacteria</taxon>
        <taxon>Halobacteriales</taxon>
        <taxon>Haloarculaceae</taxon>
        <taxon>Halapricum</taxon>
    </lineage>
</organism>
<dbReference type="EMBL" id="CP031310">
    <property type="protein sequence ID" value="QCC51918.1"/>
    <property type="molecule type" value="Genomic_DNA"/>
</dbReference>
<keyword evidence="7 11" id="KW-1133">Transmembrane helix</keyword>
<dbReference type="InterPro" id="IPR001915">
    <property type="entry name" value="Peptidase_M48"/>
</dbReference>
<keyword evidence="1" id="KW-1003">Cell membrane</keyword>
<keyword evidence="2 10" id="KW-0645">Protease</keyword>
<keyword evidence="8 10" id="KW-0482">Metalloprotease</keyword>
<keyword evidence="9 11" id="KW-0472">Membrane</keyword>
<keyword evidence="6 10" id="KW-0862">Zinc</keyword>
<dbReference type="GO" id="GO:0006508">
    <property type="term" value="P:proteolysis"/>
    <property type="evidence" value="ECO:0007669"/>
    <property type="project" value="UniProtKB-KW"/>
</dbReference>
<evidence type="ECO:0000256" key="7">
    <source>
        <dbReference type="ARBA" id="ARBA00022989"/>
    </source>
</evidence>
<evidence type="ECO:0000256" key="5">
    <source>
        <dbReference type="ARBA" id="ARBA00022801"/>
    </source>
</evidence>
<dbReference type="GO" id="GO:0004222">
    <property type="term" value="F:metalloendopeptidase activity"/>
    <property type="evidence" value="ECO:0007669"/>
    <property type="project" value="InterPro"/>
</dbReference>
<feature type="transmembrane region" description="Helical" evidence="11">
    <location>
        <begin position="25"/>
        <end position="46"/>
    </location>
</feature>
<dbReference type="InterPro" id="IPR050083">
    <property type="entry name" value="HtpX_protease"/>
</dbReference>
<name>A0A4D6HFI5_9EURY</name>
<evidence type="ECO:0000256" key="3">
    <source>
        <dbReference type="ARBA" id="ARBA00022692"/>
    </source>
</evidence>
<evidence type="ECO:0000256" key="9">
    <source>
        <dbReference type="ARBA" id="ARBA00023136"/>
    </source>
</evidence>
<keyword evidence="5 10" id="KW-0378">Hydrolase</keyword>
<feature type="transmembrane region" description="Helical" evidence="11">
    <location>
        <begin position="66"/>
        <end position="84"/>
    </location>
</feature>
<dbReference type="STRING" id="1457250.GCA_000755225_00472"/>
<evidence type="ECO:0000256" key="6">
    <source>
        <dbReference type="ARBA" id="ARBA00022833"/>
    </source>
</evidence>
<evidence type="ECO:0000256" key="11">
    <source>
        <dbReference type="SAM" id="Phobius"/>
    </source>
</evidence>
<dbReference type="PANTHER" id="PTHR43221">
    <property type="entry name" value="PROTEASE HTPX"/>
    <property type="match status" value="1"/>
</dbReference>
<keyword evidence="14" id="KW-1185">Reference proteome</keyword>
<accession>A0A4D6HFI5</accession>
<dbReference type="GO" id="GO:0046872">
    <property type="term" value="F:metal ion binding"/>
    <property type="evidence" value="ECO:0007669"/>
    <property type="project" value="UniProtKB-KW"/>
</dbReference>
<gene>
    <name evidence="13" type="ORF">DV733_12070</name>
</gene>
<dbReference type="Pfam" id="PF01435">
    <property type="entry name" value="Peptidase_M48"/>
    <property type="match status" value="1"/>
</dbReference>
<dbReference type="AlphaFoldDB" id="A0A4D6HFI5"/>
<evidence type="ECO:0000256" key="4">
    <source>
        <dbReference type="ARBA" id="ARBA00022723"/>
    </source>
</evidence>
<evidence type="ECO:0000313" key="13">
    <source>
        <dbReference type="EMBL" id="QCC51918.1"/>
    </source>
</evidence>
<keyword evidence="3 11" id="KW-0812">Transmembrane</keyword>
<feature type="transmembrane region" description="Helical" evidence="11">
    <location>
        <begin position="202"/>
        <end position="222"/>
    </location>
</feature>
<dbReference type="PANTHER" id="PTHR43221:SF2">
    <property type="entry name" value="PROTEASE HTPX HOMOLOG"/>
    <property type="match status" value="1"/>
</dbReference>
<dbReference type="Proteomes" id="UP000296706">
    <property type="component" value="Chromosome"/>
</dbReference>
<sequence length="355" mass="38061">MVLRGCREKRADVSPQRSTRLRRRLAATLVAVVLADLVFVGALLGAIAPLVETLRTALAPAIPATLWWLVLVSVALLALVAVQLRTARTMTLSRTDVRRLSESEAPALFERVRRLATLADCQPPAIGLVDSDVPNCFSVGGRDPMLVVSSGLRDQLNDDELDAVLAHELAHLRNRDATVMTLATFLPTLATDRPVAGLPRWLRANLFGGAILFAFVVALGWTQSASPTAIGLVAALSLVLGGIALGVLATPVVYLSHRLSQDREFVADRAGATLSGKPEALASALEKLDDSVGSTPQQDLRSLDGVVDELCLLPHGFVRDAAEGDGGRFTIRLRSHPPTSERIDRLREFAAEIES</sequence>
<evidence type="ECO:0000256" key="1">
    <source>
        <dbReference type="ARBA" id="ARBA00022475"/>
    </source>
</evidence>
<proteinExistence type="inferred from homology"/>
<evidence type="ECO:0000256" key="8">
    <source>
        <dbReference type="ARBA" id="ARBA00023049"/>
    </source>
</evidence>
<evidence type="ECO:0000259" key="12">
    <source>
        <dbReference type="Pfam" id="PF01435"/>
    </source>
</evidence>
<dbReference type="Gene3D" id="3.30.2010.10">
    <property type="entry name" value="Metalloproteases ('zincins'), catalytic domain"/>
    <property type="match status" value="1"/>
</dbReference>